<dbReference type="SUPFAM" id="SSF56176">
    <property type="entry name" value="FAD-binding/transporter-associated domain-like"/>
    <property type="match status" value="1"/>
</dbReference>
<dbReference type="Pfam" id="PF00941">
    <property type="entry name" value="FAD_binding_5"/>
    <property type="match status" value="1"/>
</dbReference>
<dbReference type="InterPro" id="IPR005107">
    <property type="entry name" value="CO_DH_flav_C"/>
</dbReference>
<evidence type="ECO:0000256" key="1">
    <source>
        <dbReference type="ARBA" id="ARBA00022827"/>
    </source>
</evidence>
<dbReference type="InterPro" id="IPR036318">
    <property type="entry name" value="FAD-bd_PCMH-like_sf"/>
</dbReference>
<dbReference type="Gene3D" id="3.30.390.50">
    <property type="entry name" value="CO dehydrogenase flavoprotein, C-terminal domain"/>
    <property type="match status" value="1"/>
</dbReference>
<dbReference type="Pfam" id="PF03450">
    <property type="entry name" value="CO_deh_flav_C"/>
    <property type="match status" value="1"/>
</dbReference>
<dbReference type="InterPro" id="IPR051312">
    <property type="entry name" value="Diverse_Substr_Oxidored"/>
</dbReference>
<feature type="domain" description="FAD-binding PCMH-type" evidence="2">
    <location>
        <begin position="1"/>
        <end position="222"/>
    </location>
</feature>
<reference evidence="4" key="1">
    <citation type="submission" date="2017-06" db="EMBL/GenBank/DDBJ databases">
        <authorList>
            <person name="Varghese N."/>
            <person name="Submissions S."/>
        </authorList>
    </citation>
    <scope>NUCLEOTIDE SEQUENCE [LARGE SCALE GENOMIC DNA]</scope>
    <source>
        <strain evidence="4">DSM 28041</strain>
    </source>
</reference>
<dbReference type="InterPro" id="IPR016167">
    <property type="entry name" value="FAD-bd_PCMH_sub1"/>
</dbReference>
<dbReference type="Gene3D" id="3.30.465.10">
    <property type="match status" value="2"/>
</dbReference>
<proteinExistence type="predicted"/>
<dbReference type="InterPro" id="IPR036683">
    <property type="entry name" value="CO_DH_flav_C_dom_sf"/>
</dbReference>
<evidence type="ECO:0000313" key="3">
    <source>
        <dbReference type="EMBL" id="SNR59772.1"/>
    </source>
</evidence>
<sequence>MNSFTYSRATAVEDAVREKSTHPDSAYIGGGTNLLDLMKENVERPVHLVGLNKLPLTTIEPTPDGGLRLGALATNADTAWNEEVKSRYPLLSQAILAGASPQLRNMATDGGNLMQRTRCYYFYDTATPCNKREPGSGCSAIGGYNRIHAILGASEQCIATHPSDMCIALAALEATVRVSGPNGDRTIAFEDFHRLPGNTPERDNNLEPGELITGLDLPAKGFEKNFTYLKLRDRTSYAFAVISVAAALELEGDTITDARLALGGVAHKPWRDKEAENLLKGQPATADTFRRAAAKVVEGAHGYEHNTFKIELAKRAIVRALKQAAEGTQQASDVFLNSNP</sequence>
<dbReference type="Proteomes" id="UP000198310">
    <property type="component" value="Unassembled WGS sequence"/>
</dbReference>
<evidence type="ECO:0000259" key="2">
    <source>
        <dbReference type="PROSITE" id="PS51387"/>
    </source>
</evidence>
<protein>
    <submittedName>
        <fullName evidence="3">Xanthine dehydrogenase YagS FAD-binding subunit</fullName>
    </submittedName>
</protein>
<dbReference type="PANTHER" id="PTHR42659">
    <property type="entry name" value="XANTHINE DEHYDROGENASE SUBUNIT C-RELATED"/>
    <property type="match status" value="1"/>
</dbReference>
<organism evidence="3 4">
    <name type="scientific">Hymenobacter mucosus</name>
    <dbReference type="NCBI Taxonomy" id="1411120"/>
    <lineage>
        <taxon>Bacteria</taxon>
        <taxon>Pseudomonadati</taxon>
        <taxon>Bacteroidota</taxon>
        <taxon>Cytophagia</taxon>
        <taxon>Cytophagales</taxon>
        <taxon>Hymenobacteraceae</taxon>
        <taxon>Hymenobacter</taxon>
    </lineage>
</organism>
<name>A0A238XM67_9BACT</name>
<dbReference type="GO" id="GO:0016491">
    <property type="term" value="F:oxidoreductase activity"/>
    <property type="evidence" value="ECO:0007669"/>
    <property type="project" value="InterPro"/>
</dbReference>
<dbReference type="PROSITE" id="PS51387">
    <property type="entry name" value="FAD_PCMH"/>
    <property type="match status" value="1"/>
</dbReference>
<dbReference type="Gene3D" id="3.30.43.10">
    <property type="entry name" value="Uridine Diphospho-n-acetylenolpyruvylglucosamine Reductase, domain 2"/>
    <property type="match status" value="1"/>
</dbReference>
<dbReference type="GO" id="GO:0071949">
    <property type="term" value="F:FAD binding"/>
    <property type="evidence" value="ECO:0007669"/>
    <property type="project" value="InterPro"/>
</dbReference>
<keyword evidence="1" id="KW-0285">Flavoprotein</keyword>
<dbReference type="RefSeq" id="WP_045689911.1">
    <property type="nucleotide sequence ID" value="NZ_FZNS01000004.1"/>
</dbReference>
<dbReference type="InterPro" id="IPR016169">
    <property type="entry name" value="FAD-bd_PCMH_sub2"/>
</dbReference>
<accession>A0A238XM67</accession>
<dbReference type="SMART" id="SM01092">
    <property type="entry name" value="CO_deh_flav_C"/>
    <property type="match status" value="1"/>
</dbReference>
<keyword evidence="1" id="KW-0274">FAD</keyword>
<dbReference type="SUPFAM" id="SSF55447">
    <property type="entry name" value="CO dehydrogenase flavoprotein C-terminal domain-like"/>
    <property type="match status" value="1"/>
</dbReference>
<dbReference type="EMBL" id="FZNS01000004">
    <property type="protein sequence ID" value="SNR59772.1"/>
    <property type="molecule type" value="Genomic_DNA"/>
</dbReference>
<gene>
    <name evidence="3" type="ORF">SAMN06269173_104213</name>
</gene>
<keyword evidence="4" id="KW-1185">Reference proteome</keyword>
<dbReference type="InterPro" id="IPR016166">
    <property type="entry name" value="FAD-bd_PCMH"/>
</dbReference>
<dbReference type="AlphaFoldDB" id="A0A238XM67"/>
<evidence type="ECO:0000313" key="4">
    <source>
        <dbReference type="Proteomes" id="UP000198310"/>
    </source>
</evidence>
<dbReference type="PANTHER" id="PTHR42659:SF1">
    <property type="entry name" value="OXIDOREDUCTASE"/>
    <property type="match status" value="1"/>
</dbReference>
<dbReference type="InterPro" id="IPR002346">
    <property type="entry name" value="Mopterin_DH_FAD-bd"/>
</dbReference>